<dbReference type="RefSeq" id="WP_087414510.1">
    <property type="nucleotide sequence ID" value="NZ_NFKL01000005.1"/>
</dbReference>
<dbReference type="SUPFAM" id="SSF55136">
    <property type="entry name" value="Probable bacterial effector-binding domain"/>
    <property type="match status" value="1"/>
</dbReference>
<reference evidence="3" key="1">
    <citation type="submission" date="2017-04" db="EMBL/GenBank/DDBJ databases">
        <title>Function of individual gut microbiota members based on whole genome sequencing of pure cultures obtained from chicken caecum.</title>
        <authorList>
            <person name="Medvecky M."/>
            <person name="Cejkova D."/>
            <person name="Polansky O."/>
            <person name="Karasova D."/>
            <person name="Kubasova T."/>
            <person name="Cizek A."/>
            <person name="Rychlik I."/>
        </authorList>
    </citation>
    <scope>NUCLEOTIDE SEQUENCE [LARGE SCALE GENOMIC DNA]</scope>
    <source>
        <strain evidence="3">An179</strain>
    </source>
</reference>
<evidence type="ECO:0000259" key="1">
    <source>
        <dbReference type="SMART" id="SM00871"/>
    </source>
</evidence>
<comment type="caution">
    <text evidence="2">The sequence shown here is derived from an EMBL/GenBank/DDBJ whole genome shotgun (WGS) entry which is preliminary data.</text>
</comment>
<accession>A0A1Y4LZ75</accession>
<dbReference type="InterPro" id="IPR053182">
    <property type="entry name" value="YobU-like_regulator"/>
</dbReference>
<dbReference type="InterPro" id="IPR029441">
    <property type="entry name" value="Cass2"/>
</dbReference>
<gene>
    <name evidence="2" type="ORF">B5F15_04540</name>
</gene>
<dbReference type="Gene3D" id="3.20.80.10">
    <property type="entry name" value="Regulatory factor, effector binding domain"/>
    <property type="match status" value="1"/>
</dbReference>
<name>A0A1Y4LZ75_9FIRM</name>
<feature type="domain" description="AraC effector-binding" evidence="1">
    <location>
        <begin position="5"/>
        <end position="151"/>
    </location>
</feature>
<dbReference type="InterPro" id="IPR025868">
    <property type="entry name" value="Zn_ribbon_dom_put"/>
</dbReference>
<dbReference type="SMART" id="SM00871">
    <property type="entry name" value="AraC_E_bind"/>
    <property type="match status" value="1"/>
</dbReference>
<dbReference type="Pfam" id="PF12674">
    <property type="entry name" value="Zn_ribbon_2"/>
    <property type="match status" value="1"/>
</dbReference>
<organism evidence="2 3">
    <name type="scientific">Butyricicoccus pullicaecorum</name>
    <dbReference type="NCBI Taxonomy" id="501571"/>
    <lineage>
        <taxon>Bacteria</taxon>
        <taxon>Bacillati</taxon>
        <taxon>Bacillota</taxon>
        <taxon>Clostridia</taxon>
        <taxon>Eubacteriales</taxon>
        <taxon>Butyricicoccaceae</taxon>
        <taxon>Butyricicoccus</taxon>
    </lineage>
</organism>
<dbReference type="InterPro" id="IPR010499">
    <property type="entry name" value="AraC_E-bd"/>
</dbReference>
<dbReference type="Proteomes" id="UP000195326">
    <property type="component" value="Unassembled WGS sequence"/>
</dbReference>
<dbReference type="InterPro" id="IPR011256">
    <property type="entry name" value="Reg_factor_effector_dom_sf"/>
</dbReference>
<dbReference type="AlphaFoldDB" id="A0A1Y4LZ75"/>
<dbReference type="STRING" id="501571.GCA_900143195_00144"/>
<evidence type="ECO:0000313" key="3">
    <source>
        <dbReference type="Proteomes" id="UP000195326"/>
    </source>
</evidence>
<proteinExistence type="predicted"/>
<protein>
    <recommendedName>
        <fullName evidence="1">AraC effector-binding domain-containing protein</fullName>
    </recommendedName>
</protein>
<dbReference type="PANTHER" id="PTHR36444">
    <property type="entry name" value="TRANSCRIPTIONAL REGULATOR PROTEIN YOBU-RELATED"/>
    <property type="match status" value="1"/>
</dbReference>
<sequence>MMKEMKYEVVSLPARRVTGIAVRTSNEAPDCGQKIGGLWHRYWKEGVHEALHAGENTVCYGLYTQYHRDDMSYLAVVGCESDTCPDGCVTVDIPAGQYAKFTYTGQMAGVGEIWQQIWNTRMPRAYTVDFEEYTAMDAQGNGTVHIYVALADVCQSCGMPMTRPEDYGTERDGKPSKAYCCYCRKDGAFVQDCTMEEMIEGCLTYAPEMYGDIDTARAQMRAYFPTLERWKQH</sequence>
<dbReference type="Pfam" id="PF14526">
    <property type="entry name" value="Cass2"/>
    <property type="match status" value="1"/>
</dbReference>
<evidence type="ECO:0000313" key="2">
    <source>
        <dbReference type="EMBL" id="OUP59692.1"/>
    </source>
</evidence>
<dbReference type="EMBL" id="NFKL01000005">
    <property type="protein sequence ID" value="OUP59692.1"/>
    <property type="molecule type" value="Genomic_DNA"/>
</dbReference>
<dbReference type="PANTHER" id="PTHR36444:SF2">
    <property type="entry name" value="TRANSCRIPTIONAL REGULATOR PROTEIN YOBU-RELATED"/>
    <property type="match status" value="1"/>
</dbReference>